<reference evidence="1 2" key="1">
    <citation type="submission" date="2016-07" db="EMBL/GenBank/DDBJ databases">
        <title>Pervasive Adenine N6-methylation of Active Genes in Fungi.</title>
        <authorList>
            <consortium name="DOE Joint Genome Institute"/>
            <person name="Mondo S.J."/>
            <person name="Dannebaum R.O."/>
            <person name="Kuo R.C."/>
            <person name="Labutti K."/>
            <person name="Haridas S."/>
            <person name="Kuo A."/>
            <person name="Salamov A."/>
            <person name="Ahrendt S.R."/>
            <person name="Lipzen A."/>
            <person name="Sullivan W."/>
            <person name="Andreopoulos W.B."/>
            <person name="Clum A."/>
            <person name="Lindquist E."/>
            <person name="Daum C."/>
            <person name="Ramamoorthy G.K."/>
            <person name="Gryganskyi A."/>
            <person name="Culley D."/>
            <person name="Magnuson J.K."/>
            <person name="James T.Y."/>
            <person name="O'Malley M.A."/>
            <person name="Stajich J.E."/>
            <person name="Spatafora J.W."/>
            <person name="Visel A."/>
            <person name="Grigoriev I.V."/>
        </authorList>
    </citation>
    <scope>NUCLEOTIDE SEQUENCE [LARGE SCALE GENOMIC DNA]</scope>
    <source>
        <strain evidence="1 2">NRRL 3301</strain>
    </source>
</reference>
<dbReference type="Proteomes" id="UP000242146">
    <property type="component" value="Unassembled WGS sequence"/>
</dbReference>
<sequence>MDFAPIYMPYVLPLSLLQTPPSVAQVATMQPVLHSPLSPLAARRVRKRLQEVITYLQAAKEKTEQHLDFSDLLLLPLIVSFWKSTSVSLMQRLASKLECPPLRNERNGCSAAEYEANTKDMLKLIVKRLSKRDCLNFLRSSKHH</sequence>
<organism evidence="1 2">
    <name type="scientific">Hesseltinella vesiculosa</name>
    <dbReference type="NCBI Taxonomy" id="101127"/>
    <lineage>
        <taxon>Eukaryota</taxon>
        <taxon>Fungi</taxon>
        <taxon>Fungi incertae sedis</taxon>
        <taxon>Mucoromycota</taxon>
        <taxon>Mucoromycotina</taxon>
        <taxon>Mucoromycetes</taxon>
        <taxon>Mucorales</taxon>
        <taxon>Cunninghamellaceae</taxon>
        <taxon>Hesseltinella</taxon>
    </lineage>
</organism>
<evidence type="ECO:0000313" key="2">
    <source>
        <dbReference type="Proteomes" id="UP000242146"/>
    </source>
</evidence>
<comment type="caution">
    <text evidence="1">The sequence shown here is derived from an EMBL/GenBank/DDBJ whole genome shotgun (WGS) entry which is preliminary data.</text>
</comment>
<name>A0A1X2G3J8_9FUNG</name>
<dbReference type="AlphaFoldDB" id="A0A1X2G3J8"/>
<accession>A0A1X2G3J8</accession>
<keyword evidence="2" id="KW-1185">Reference proteome</keyword>
<dbReference type="EMBL" id="MCGT01000053">
    <property type="protein sequence ID" value="ORX43720.1"/>
    <property type="molecule type" value="Genomic_DNA"/>
</dbReference>
<evidence type="ECO:0000313" key="1">
    <source>
        <dbReference type="EMBL" id="ORX43720.1"/>
    </source>
</evidence>
<proteinExistence type="predicted"/>
<gene>
    <name evidence="1" type="ORF">DM01DRAFT_1197648</name>
</gene>
<protein>
    <submittedName>
        <fullName evidence="1">Uncharacterized protein</fullName>
    </submittedName>
</protein>